<dbReference type="GO" id="GO:0016887">
    <property type="term" value="F:ATP hydrolysis activity"/>
    <property type="evidence" value="ECO:0007669"/>
    <property type="project" value="InterPro"/>
</dbReference>
<evidence type="ECO:0000313" key="12">
    <source>
        <dbReference type="Proteomes" id="UP000322000"/>
    </source>
</evidence>
<dbReference type="CDD" id="cd03250">
    <property type="entry name" value="ABCC_MRP_domain1"/>
    <property type="match status" value="1"/>
</dbReference>
<evidence type="ECO:0000256" key="8">
    <source>
        <dbReference type="ARBA" id="ARBA00023136"/>
    </source>
</evidence>
<dbReference type="InterPro" id="IPR027417">
    <property type="entry name" value="P-loop_NTPase"/>
</dbReference>
<dbReference type="SUPFAM" id="SSF90123">
    <property type="entry name" value="ABC transporter transmembrane region"/>
    <property type="match status" value="2"/>
</dbReference>
<dbReference type="Gene3D" id="3.40.50.300">
    <property type="entry name" value="P-loop containing nucleotide triphosphate hydrolases"/>
    <property type="match status" value="2"/>
</dbReference>
<feature type="transmembrane region" description="Helical" evidence="9">
    <location>
        <begin position="342"/>
        <end position="365"/>
    </location>
</feature>
<dbReference type="InterPro" id="IPR017871">
    <property type="entry name" value="ABC_transporter-like_CS"/>
</dbReference>
<gene>
    <name evidence="13" type="primary">LOC113492857</name>
</gene>
<feature type="transmembrane region" description="Helical" evidence="9">
    <location>
        <begin position="824"/>
        <end position="847"/>
    </location>
</feature>
<keyword evidence="2" id="KW-0813">Transport</keyword>
<feature type="transmembrane region" description="Helical" evidence="9">
    <location>
        <begin position="1037"/>
        <end position="1056"/>
    </location>
</feature>
<dbReference type="PANTHER" id="PTHR24223">
    <property type="entry name" value="ATP-BINDING CASSETTE SUB-FAMILY C"/>
    <property type="match status" value="1"/>
</dbReference>
<dbReference type="PROSITE" id="PS50893">
    <property type="entry name" value="ABC_TRANSPORTER_2"/>
    <property type="match status" value="2"/>
</dbReference>
<evidence type="ECO:0000256" key="7">
    <source>
        <dbReference type="ARBA" id="ARBA00022989"/>
    </source>
</evidence>
<dbReference type="InterPro" id="IPR050173">
    <property type="entry name" value="ABC_transporter_C-like"/>
</dbReference>
<keyword evidence="4" id="KW-0677">Repeat</keyword>
<dbReference type="PANTHER" id="PTHR24223:SF448">
    <property type="entry name" value="FI20146P1-RELATED"/>
    <property type="match status" value="1"/>
</dbReference>
<dbReference type="KEGG" id="tnl:113492857"/>
<protein>
    <submittedName>
        <fullName evidence="13">Multidrug resistance-associated protein 4-like</fullName>
    </submittedName>
</protein>
<feature type="transmembrane region" description="Helical" evidence="9">
    <location>
        <begin position="259"/>
        <end position="283"/>
    </location>
</feature>
<keyword evidence="3 9" id="KW-0812">Transmembrane</keyword>
<dbReference type="GO" id="GO:0005524">
    <property type="term" value="F:ATP binding"/>
    <property type="evidence" value="ECO:0007669"/>
    <property type="project" value="UniProtKB-KW"/>
</dbReference>
<feature type="transmembrane region" description="Helical" evidence="9">
    <location>
        <begin position="998"/>
        <end position="1025"/>
    </location>
</feature>
<evidence type="ECO:0000259" key="10">
    <source>
        <dbReference type="PROSITE" id="PS50893"/>
    </source>
</evidence>
<evidence type="ECO:0000256" key="6">
    <source>
        <dbReference type="ARBA" id="ARBA00022840"/>
    </source>
</evidence>
<dbReference type="InterPro" id="IPR003439">
    <property type="entry name" value="ABC_transporter-like_ATP-bd"/>
</dbReference>
<sequence length="1366" mass="154487">MDTGPKQRREINPRYSANLFSILTFGWTLETFKLGYSRDIKDSDLYAPLPEHRSNVLGDAVQKAWDREVQNCRRRGDRHKPSLWRVLIKVFGVELMLYGLILAAMEFIVRLQQPLFLGLLLRYYSPVQDDSVVSNSTYLGRLFSYYDMEGSVSWGEAVFFAFGIIFCSAFNIMVQHPFMMGVMHMGMKMRVGVCSLIYRKALKINIQAMTENSGGLVLNLMANDVNRFDTGPIFAHYLWIGPTETLLMTVYLYREIGMAAVYGSLIIIAVIPFQIFLGINTAYYRRGTAIKSDERVRLMKEIIMGIEVIKMYTWEKPFRKIIDVVRRHEIFYIKMTSYIRGVIMSFIMFTSRFGIFITVLLYVTYVNRITVENVFFLTCYYNITKQTMTLYFPQAVGQIAEMNVAIQRIRDYLLSEECSLPPRSHNMPQDVSPPKKRVTIIEPQQAVPSTIPEPSTSKDNPKEKVKEIRKDEIAIHFENASSRWLKSSDKDDVIELELSIFAGSLTTIIGAVGSGKSTILHMVLSELPCTSGTLNTLGSVSYASQDPWLFVGSVRQNILFGQPFQKSRYMEVCRVCALERDISLFPHGDKTVVGERGVSLSGGQRARINLARAVYKEADIYLLDDPLSAVDTQVAKHIFERCIKRFLVSKTVVLVTHQLQFIKSVDQVVIMDKGKKIADGAFDDLDESELKIIQLMNENTREVHEEEITPSVQSTSVLMQPSTLSLHRRHWSMILDTSVADQKPEAEIQASGRVHGSVYREYFMAGAPCFYVAIVVLMFFLAQFCASACDYWISRWSNAEDRLSGDETIDVLVWAEQGLGRKDFVLIFGVITLATIIVALIRAFLFFSLCMKSSIKLHDRMFESISRSPMSFFHSNPSGRILNRFSKDMGAVDELLPQAMIDCFQIILNLLGVVLVILMTDITLMIPIAAAMVIFYIFRVIYIRTTGAVKRLEGITRSPVFGHVNATILGLATIRSFGAEFLLAEEFDRHQDLHSAAWYLFITCSRAFGYFLDLICLLFIICVTFSCLMKTDMDGSYVGLAITQSISLTGIFQWGMRQSAEMENQMTSVERVLEYTKLPQESALRAPHEKRPPPDWPAEGTIHFDNLSLRYSPEGNFVLNRLNFHIQPQEKIGIVGRTGAGKSSIIQALFRLAYLDGTISIDGIDIMSIGLHDLREKLSIIPQEPVLFSGTMRKNLDPFDQYPDDLLIKALENVELQVEGDESPLYNQVAEGGSNFSVGERQLVCLARAIVHNDKVLVLDEATANVDAQTDQLIQTAIRLHFNTCTVLTIAHRLNTIIDSDKILVLDAGRLMEFDHPHILLQNKKGYFRKMVAETGSSMAAMLHKVAAQSYKNKQAGIANNEAQVV</sequence>
<keyword evidence="12" id="KW-1185">Reference proteome</keyword>
<dbReference type="InterPro" id="IPR036640">
    <property type="entry name" value="ABC1_TM_sf"/>
</dbReference>
<dbReference type="GeneID" id="113492857"/>
<dbReference type="GO" id="GO:0140359">
    <property type="term" value="F:ABC-type transporter activity"/>
    <property type="evidence" value="ECO:0007669"/>
    <property type="project" value="InterPro"/>
</dbReference>
<proteinExistence type="predicted"/>
<dbReference type="Gene3D" id="1.20.1560.10">
    <property type="entry name" value="ABC transporter type 1, transmembrane domain"/>
    <property type="match status" value="2"/>
</dbReference>
<keyword evidence="5" id="KW-0547">Nucleotide-binding</keyword>
<dbReference type="SUPFAM" id="SSF52540">
    <property type="entry name" value="P-loop containing nucleoside triphosphate hydrolases"/>
    <property type="match status" value="2"/>
</dbReference>
<dbReference type="GO" id="GO:0016020">
    <property type="term" value="C:membrane"/>
    <property type="evidence" value="ECO:0007669"/>
    <property type="project" value="UniProtKB-SubCell"/>
</dbReference>
<feature type="transmembrane region" description="Helical" evidence="9">
    <location>
        <begin position="770"/>
        <end position="793"/>
    </location>
</feature>
<dbReference type="PROSITE" id="PS50929">
    <property type="entry name" value="ABC_TM1F"/>
    <property type="match status" value="2"/>
</dbReference>
<dbReference type="Pfam" id="PF00664">
    <property type="entry name" value="ABC_membrane"/>
    <property type="match status" value="2"/>
</dbReference>
<feature type="domain" description="ABC transmembrane type-1" evidence="11">
    <location>
        <begin position="99"/>
        <end position="375"/>
    </location>
</feature>
<reference evidence="13" key="1">
    <citation type="submission" date="2025-08" db="UniProtKB">
        <authorList>
            <consortium name="RefSeq"/>
        </authorList>
    </citation>
    <scope>IDENTIFICATION</scope>
</reference>
<evidence type="ECO:0000313" key="13">
    <source>
        <dbReference type="RefSeq" id="XP_026726355.1"/>
    </source>
</evidence>
<dbReference type="FunFam" id="1.20.1560.10:FF:000014">
    <property type="entry name" value="Multidrug resistance-associated protein member 4"/>
    <property type="match status" value="1"/>
</dbReference>
<keyword evidence="7 9" id="KW-1133">Transmembrane helix</keyword>
<dbReference type="InParanoid" id="A0A7E5VDM6"/>
<dbReference type="InterPro" id="IPR003593">
    <property type="entry name" value="AAA+_ATPase"/>
</dbReference>
<evidence type="ECO:0000256" key="5">
    <source>
        <dbReference type="ARBA" id="ARBA00022741"/>
    </source>
</evidence>
<dbReference type="FunFam" id="3.40.50.300:FF:000163">
    <property type="entry name" value="Multidrug resistance-associated protein member 4"/>
    <property type="match status" value="1"/>
</dbReference>
<keyword evidence="8 9" id="KW-0472">Membrane</keyword>
<feature type="domain" description="ABC transporter" evidence="10">
    <location>
        <begin position="475"/>
        <end position="698"/>
    </location>
</feature>
<dbReference type="RefSeq" id="XP_026726355.1">
    <property type="nucleotide sequence ID" value="XM_026870554.1"/>
</dbReference>
<dbReference type="Pfam" id="PF00005">
    <property type="entry name" value="ABC_tran"/>
    <property type="match status" value="2"/>
</dbReference>
<organism evidence="12 13">
    <name type="scientific">Trichoplusia ni</name>
    <name type="common">Cabbage looper</name>
    <dbReference type="NCBI Taxonomy" id="7111"/>
    <lineage>
        <taxon>Eukaryota</taxon>
        <taxon>Metazoa</taxon>
        <taxon>Ecdysozoa</taxon>
        <taxon>Arthropoda</taxon>
        <taxon>Hexapoda</taxon>
        <taxon>Insecta</taxon>
        <taxon>Pterygota</taxon>
        <taxon>Neoptera</taxon>
        <taxon>Endopterygota</taxon>
        <taxon>Lepidoptera</taxon>
        <taxon>Glossata</taxon>
        <taxon>Ditrysia</taxon>
        <taxon>Noctuoidea</taxon>
        <taxon>Noctuidae</taxon>
        <taxon>Plusiinae</taxon>
        <taxon>Trichoplusia</taxon>
    </lineage>
</organism>
<feature type="transmembrane region" description="Helical" evidence="9">
    <location>
        <begin position="83"/>
        <end position="109"/>
    </location>
</feature>
<dbReference type="PROSITE" id="PS00211">
    <property type="entry name" value="ABC_TRANSPORTER_1"/>
    <property type="match status" value="2"/>
</dbReference>
<keyword evidence="6" id="KW-0067">ATP-binding</keyword>
<dbReference type="SMART" id="SM00382">
    <property type="entry name" value="AAA"/>
    <property type="match status" value="2"/>
</dbReference>
<feature type="transmembrane region" description="Helical" evidence="9">
    <location>
        <begin position="234"/>
        <end position="253"/>
    </location>
</feature>
<evidence type="ECO:0000259" key="11">
    <source>
        <dbReference type="PROSITE" id="PS50929"/>
    </source>
</evidence>
<name>A0A7E5VDM6_TRINI</name>
<dbReference type="InterPro" id="IPR011527">
    <property type="entry name" value="ABC1_TM_dom"/>
</dbReference>
<feature type="transmembrane region" description="Helical" evidence="9">
    <location>
        <begin position="157"/>
        <end position="180"/>
    </location>
</feature>
<dbReference type="OrthoDB" id="6500128at2759"/>
<dbReference type="Proteomes" id="UP000322000">
    <property type="component" value="Chromosome 4"/>
</dbReference>
<evidence type="ECO:0000256" key="4">
    <source>
        <dbReference type="ARBA" id="ARBA00022737"/>
    </source>
</evidence>
<evidence type="ECO:0000256" key="9">
    <source>
        <dbReference type="SAM" id="Phobius"/>
    </source>
</evidence>
<dbReference type="FunFam" id="3.40.50.300:FF:000973">
    <property type="entry name" value="Multidrug resistance-associated protein 4"/>
    <property type="match status" value="1"/>
</dbReference>
<feature type="transmembrane region" description="Helical" evidence="9">
    <location>
        <begin position="906"/>
        <end position="938"/>
    </location>
</feature>
<accession>A0A7E5VDM6</accession>
<dbReference type="CDD" id="cd03244">
    <property type="entry name" value="ABCC_MRP_domain2"/>
    <property type="match status" value="1"/>
</dbReference>
<evidence type="ECO:0000256" key="2">
    <source>
        <dbReference type="ARBA" id="ARBA00022448"/>
    </source>
</evidence>
<evidence type="ECO:0000256" key="1">
    <source>
        <dbReference type="ARBA" id="ARBA00004141"/>
    </source>
</evidence>
<dbReference type="FunFam" id="1.20.1560.10:FF:000026">
    <property type="entry name" value="Multidrug resistance-associated protein lethal(2)03659"/>
    <property type="match status" value="1"/>
</dbReference>
<evidence type="ECO:0000256" key="3">
    <source>
        <dbReference type="ARBA" id="ARBA00022692"/>
    </source>
</evidence>
<feature type="domain" description="ABC transmembrane type-1" evidence="11">
    <location>
        <begin position="773"/>
        <end position="1064"/>
    </location>
</feature>
<comment type="subcellular location">
    <subcellularLocation>
        <location evidence="1">Membrane</location>
        <topology evidence="1">Multi-pass membrane protein</topology>
    </subcellularLocation>
</comment>
<feature type="domain" description="ABC transporter" evidence="10">
    <location>
        <begin position="1102"/>
        <end position="1333"/>
    </location>
</feature>